<dbReference type="Proteomes" id="UP000748531">
    <property type="component" value="Unassembled WGS sequence"/>
</dbReference>
<evidence type="ECO:0000313" key="1">
    <source>
        <dbReference type="EMBL" id="KAF5398130.1"/>
    </source>
</evidence>
<protein>
    <submittedName>
        <fullName evidence="1">Uncharacterized protein</fullName>
    </submittedName>
</protein>
<name>A0A8J4SLM5_9TREM</name>
<keyword evidence="2" id="KW-1185">Reference proteome</keyword>
<reference evidence="1" key="1">
    <citation type="submission" date="2019-05" db="EMBL/GenBank/DDBJ databases">
        <title>Annotation for the trematode Paragonimus heterotremus.</title>
        <authorList>
            <person name="Choi Y.-J."/>
        </authorList>
    </citation>
    <scope>NUCLEOTIDE SEQUENCE</scope>
    <source>
        <strain evidence="1">LC</strain>
    </source>
</reference>
<gene>
    <name evidence="1" type="ORF">PHET_08753</name>
</gene>
<accession>A0A8J4SLM5</accession>
<dbReference type="EMBL" id="LUCH01005373">
    <property type="protein sequence ID" value="KAF5398130.1"/>
    <property type="molecule type" value="Genomic_DNA"/>
</dbReference>
<evidence type="ECO:0000313" key="2">
    <source>
        <dbReference type="Proteomes" id="UP000748531"/>
    </source>
</evidence>
<sequence length="30" mass="3476">MVLLSTSCLTAKLMRIAFFLLSEVYLFHID</sequence>
<comment type="caution">
    <text evidence="1">The sequence shown here is derived from an EMBL/GenBank/DDBJ whole genome shotgun (WGS) entry which is preliminary data.</text>
</comment>
<dbReference type="AlphaFoldDB" id="A0A8J4SLM5"/>
<organism evidence="1 2">
    <name type="scientific">Paragonimus heterotremus</name>
    <dbReference type="NCBI Taxonomy" id="100268"/>
    <lineage>
        <taxon>Eukaryota</taxon>
        <taxon>Metazoa</taxon>
        <taxon>Spiralia</taxon>
        <taxon>Lophotrochozoa</taxon>
        <taxon>Platyhelminthes</taxon>
        <taxon>Trematoda</taxon>
        <taxon>Digenea</taxon>
        <taxon>Plagiorchiida</taxon>
        <taxon>Troglotremata</taxon>
        <taxon>Troglotrematidae</taxon>
        <taxon>Paragonimus</taxon>
    </lineage>
</organism>
<proteinExistence type="predicted"/>